<dbReference type="PANTHER" id="PTHR21180:SF32">
    <property type="entry name" value="ENDONUCLEASE_EXONUCLEASE_PHOSPHATASE FAMILY DOMAIN-CONTAINING PROTEIN 1"/>
    <property type="match status" value="1"/>
</dbReference>
<organism evidence="2 3">
    <name type="scientific">Serratia rhizosphaerae</name>
    <dbReference type="NCBI Taxonomy" id="2597702"/>
    <lineage>
        <taxon>Bacteria</taxon>
        <taxon>Pseudomonadati</taxon>
        <taxon>Pseudomonadota</taxon>
        <taxon>Gammaproteobacteria</taxon>
        <taxon>Enterobacterales</taxon>
        <taxon>Yersiniaceae</taxon>
        <taxon>Serratia</taxon>
    </lineage>
</organism>
<gene>
    <name evidence="2" type="ORF">FO014_04830</name>
</gene>
<accession>A0ABX6GJA0</accession>
<dbReference type="InterPro" id="IPR004509">
    <property type="entry name" value="Competence_ComEA_HhH"/>
</dbReference>
<keyword evidence="3" id="KW-1185">Reference proteome</keyword>
<dbReference type="PANTHER" id="PTHR21180">
    <property type="entry name" value="ENDONUCLEASE/EXONUCLEASE/PHOSPHATASE FAMILY DOMAIN-CONTAINING PROTEIN 1"/>
    <property type="match status" value="1"/>
</dbReference>
<evidence type="ECO:0000313" key="2">
    <source>
        <dbReference type="EMBL" id="QHA86351.1"/>
    </source>
</evidence>
<dbReference type="Pfam" id="PF12836">
    <property type="entry name" value="HHH_3"/>
    <property type="match status" value="1"/>
</dbReference>
<dbReference type="SUPFAM" id="SSF47781">
    <property type="entry name" value="RuvA domain 2-like"/>
    <property type="match status" value="1"/>
</dbReference>
<proteinExistence type="predicted"/>
<dbReference type="NCBIfam" id="TIGR00426">
    <property type="entry name" value="competence protein ComEA helix-hairpin-helix repeat region"/>
    <property type="match status" value="1"/>
</dbReference>
<protein>
    <submittedName>
        <fullName evidence="2">ComEA family DNA-binding protein</fullName>
    </submittedName>
</protein>
<dbReference type="Proteomes" id="UP000430368">
    <property type="component" value="Chromosome"/>
</dbReference>
<dbReference type="RefSeq" id="WP_160028089.1">
    <property type="nucleotide sequence ID" value="NZ_CP041764.1"/>
</dbReference>
<dbReference type="Gene3D" id="1.10.150.280">
    <property type="entry name" value="AF1531-like domain"/>
    <property type="match status" value="1"/>
</dbReference>
<feature type="signal peptide" evidence="1">
    <location>
        <begin position="1"/>
        <end position="34"/>
    </location>
</feature>
<feature type="chain" id="PRO_5046286398" evidence="1">
    <location>
        <begin position="35"/>
        <end position="126"/>
    </location>
</feature>
<dbReference type="InterPro" id="IPR051675">
    <property type="entry name" value="Endo/Exo/Phosphatase_dom_1"/>
</dbReference>
<sequence>MSLTLKLALARHQALAGALLSAALCFIPSLTATAAEKPGVVQTSAAARAQPQAATNTAAGQEATVSINQASAEQLADTLNGVGLKKAEAIVRYREQNGPFTDIEQLQEVPGIGLALLERNRERLRM</sequence>
<keyword evidence="1" id="KW-0732">Signal</keyword>
<evidence type="ECO:0000256" key="1">
    <source>
        <dbReference type="SAM" id="SignalP"/>
    </source>
</evidence>
<evidence type="ECO:0000313" key="3">
    <source>
        <dbReference type="Proteomes" id="UP000430368"/>
    </source>
</evidence>
<keyword evidence="2" id="KW-0238">DNA-binding</keyword>
<dbReference type="InterPro" id="IPR010994">
    <property type="entry name" value="RuvA_2-like"/>
</dbReference>
<dbReference type="EMBL" id="CP041764">
    <property type="protein sequence ID" value="QHA86351.1"/>
    <property type="molecule type" value="Genomic_DNA"/>
</dbReference>
<dbReference type="GO" id="GO:0003677">
    <property type="term" value="F:DNA binding"/>
    <property type="evidence" value="ECO:0007669"/>
    <property type="project" value="UniProtKB-KW"/>
</dbReference>
<name>A0ABX6GJA0_9GAMM</name>
<reference evidence="2 3" key="1">
    <citation type="submission" date="2019-07" db="EMBL/GenBank/DDBJ databases">
        <title>Serratia dokdonensis sp. nov., an elicitor of systemic resistance in Nicotiana Tabacum.</title>
        <authorList>
            <person name="Son J.-S."/>
            <person name="Hwang Y.-J."/>
            <person name="Lee S.-Y."/>
            <person name="Ghim S.-Y."/>
        </authorList>
    </citation>
    <scope>NUCLEOTIDE SEQUENCE [LARGE SCALE GENOMIC DNA]</scope>
    <source>
        <strain evidence="2 3">KUDC3025</strain>
    </source>
</reference>